<dbReference type="STRING" id="1385513.N780_01175"/>
<dbReference type="InterPro" id="IPR029058">
    <property type="entry name" value="AB_hydrolase_fold"/>
</dbReference>
<reference evidence="3 4" key="1">
    <citation type="submission" date="2013-08" db="EMBL/GenBank/DDBJ databases">
        <title>Genome of Pontibacillus chungwhensis.</title>
        <authorList>
            <person name="Wang Q."/>
            <person name="Wang G."/>
        </authorList>
    </citation>
    <scope>NUCLEOTIDE SEQUENCE [LARGE SCALE GENOMIC DNA]</scope>
    <source>
        <strain evidence="3 4">BH030062</strain>
    </source>
</reference>
<dbReference type="PANTHER" id="PTHR43265:SF1">
    <property type="entry name" value="ESTERASE ESTD"/>
    <property type="match status" value="1"/>
</dbReference>
<proteinExistence type="predicted"/>
<dbReference type="PROSITE" id="PS51257">
    <property type="entry name" value="PROKAR_LIPOPROTEIN"/>
    <property type="match status" value="1"/>
</dbReference>
<gene>
    <name evidence="3" type="ORF">N780_01175</name>
</gene>
<dbReference type="Pfam" id="PF12146">
    <property type="entry name" value="Hydrolase_4"/>
    <property type="match status" value="1"/>
</dbReference>
<evidence type="ECO:0000313" key="3">
    <source>
        <dbReference type="EMBL" id="KGP92203.1"/>
    </source>
</evidence>
<dbReference type="Gene3D" id="3.40.50.1820">
    <property type="entry name" value="alpha/beta hydrolase"/>
    <property type="match status" value="1"/>
</dbReference>
<keyword evidence="4" id="KW-1185">Reference proteome</keyword>
<dbReference type="PANTHER" id="PTHR43265">
    <property type="entry name" value="ESTERASE ESTD"/>
    <property type="match status" value="1"/>
</dbReference>
<dbReference type="Proteomes" id="UP000030153">
    <property type="component" value="Unassembled WGS sequence"/>
</dbReference>
<dbReference type="EMBL" id="AVBG01000003">
    <property type="protein sequence ID" value="KGP92203.1"/>
    <property type="molecule type" value="Genomic_DNA"/>
</dbReference>
<dbReference type="InterPro" id="IPR022742">
    <property type="entry name" value="Hydrolase_4"/>
</dbReference>
<dbReference type="eggNOG" id="COG1073">
    <property type="taxonomic scope" value="Bacteria"/>
</dbReference>
<protein>
    <submittedName>
        <fullName evidence="3">Alpha/beta hydrolase</fullName>
    </submittedName>
</protein>
<dbReference type="InterPro" id="IPR053145">
    <property type="entry name" value="AB_hydrolase_Est10"/>
</dbReference>
<dbReference type="OrthoDB" id="9809549at2"/>
<dbReference type="SUPFAM" id="SSF53474">
    <property type="entry name" value="alpha/beta-Hydrolases"/>
    <property type="match status" value="1"/>
</dbReference>
<dbReference type="GO" id="GO:0052689">
    <property type="term" value="F:carboxylic ester hydrolase activity"/>
    <property type="evidence" value="ECO:0007669"/>
    <property type="project" value="TreeGrafter"/>
</dbReference>
<sequence length="441" mass="48074">MLKKFSLMALGVMLVILAACSDEDKKEESPPEDKEETVKAEEVVGTWNGEIEVPDGALQIIVEFNKDEELNGTIDIPKQQIEDFGLENIELNGDGVKFQMPLSGTPMTFDGTVEGDTISGTFVQSGQSFPFTLEKGKGTSDPKANKDETFLSIETEMGTLTGALMTPDNQSEFPVVLIIPGSGPTTRDGNSAQLPGENDSLLKIAESLKEEGIASLRYDKRGAGKNASVINEADLRFDQFVDDASLWIEKLGQDDRFTSVGVIGHSQGSLVGMLSAKDSEAGAYVSLAGVGRSFDKALLDQLQRALPGELYEESKRIVEEIKKGEVVKDIPESLQSTFRPSVQPFLRSWMEYDPAKQIQELSIPTLIVSGTHDLQVPPKEAEMLAEAQPEAELLEIEGMNHVLKDAPKDREGNLKAYEDPEIPLAEGLMAGIVTFLKDHLN</sequence>
<evidence type="ECO:0000256" key="1">
    <source>
        <dbReference type="SAM" id="SignalP"/>
    </source>
</evidence>
<keyword evidence="1" id="KW-0732">Signal</keyword>
<dbReference type="RefSeq" id="WP_036781280.1">
    <property type="nucleotide sequence ID" value="NZ_AVBG01000003.1"/>
</dbReference>
<feature type="domain" description="Serine aminopeptidase S33" evidence="2">
    <location>
        <begin position="203"/>
        <end position="402"/>
    </location>
</feature>
<name>A0A0A2UZI6_9BACI</name>
<evidence type="ECO:0000259" key="2">
    <source>
        <dbReference type="Pfam" id="PF12146"/>
    </source>
</evidence>
<accession>A0A0A2UZI6</accession>
<feature type="signal peptide" evidence="1">
    <location>
        <begin position="1"/>
        <end position="21"/>
    </location>
</feature>
<dbReference type="AlphaFoldDB" id="A0A0A2UZI6"/>
<evidence type="ECO:0000313" key="4">
    <source>
        <dbReference type="Proteomes" id="UP000030153"/>
    </source>
</evidence>
<organism evidence="3 4">
    <name type="scientific">Pontibacillus chungwhensis BH030062</name>
    <dbReference type="NCBI Taxonomy" id="1385513"/>
    <lineage>
        <taxon>Bacteria</taxon>
        <taxon>Bacillati</taxon>
        <taxon>Bacillota</taxon>
        <taxon>Bacilli</taxon>
        <taxon>Bacillales</taxon>
        <taxon>Bacillaceae</taxon>
        <taxon>Pontibacillus</taxon>
    </lineage>
</organism>
<comment type="caution">
    <text evidence="3">The sequence shown here is derived from an EMBL/GenBank/DDBJ whole genome shotgun (WGS) entry which is preliminary data.</text>
</comment>
<keyword evidence="3" id="KW-0378">Hydrolase</keyword>
<feature type="chain" id="PRO_5039286668" evidence="1">
    <location>
        <begin position="22"/>
        <end position="441"/>
    </location>
</feature>